<feature type="transmembrane region" description="Helical" evidence="3">
    <location>
        <begin position="90"/>
        <end position="112"/>
    </location>
</feature>
<comment type="similarity">
    <text evidence="1">Belongs to the LytR/CpsA/Psr (LCP) family.</text>
</comment>
<organism evidence="5 6">
    <name type="scientific">Nostocoides jenkinsii Ben 74</name>
    <dbReference type="NCBI Taxonomy" id="1193518"/>
    <lineage>
        <taxon>Bacteria</taxon>
        <taxon>Bacillati</taxon>
        <taxon>Actinomycetota</taxon>
        <taxon>Actinomycetes</taxon>
        <taxon>Micrococcales</taxon>
        <taxon>Intrasporangiaceae</taxon>
        <taxon>Nostocoides</taxon>
    </lineage>
</organism>
<dbReference type="RefSeq" id="WP_084733681.1">
    <property type="nucleotide sequence ID" value="NZ_HF571038.1"/>
</dbReference>
<feature type="transmembrane region" description="Helical" evidence="3">
    <location>
        <begin position="27"/>
        <end position="45"/>
    </location>
</feature>
<dbReference type="STRING" id="1193518.BN13_570007"/>
<dbReference type="Pfam" id="PF03816">
    <property type="entry name" value="LytR_cpsA_psr"/>
    <property type="match status" value="1"/>
</dbReference>
<feature type="region of interest" description="Disordered" evidence="2">
    <location>
        <begin position="458"/>
        <end position="503"/>
    </location>
</feature>
<keyword evidence="3" id="KW-0812">Transmembrane</keyword>
<proteinExistence type="inferred from homology"/>
<feature type="transmembrane region" description="Helical" evidence="3">
    <location>
        <begin position="124"/>
        <end position="143"/>
    </location>
</feature>
<dbReference type="EMBL" id="CAJC01000169">
    <property type="protein sequence ID" value="CCI54057.1"/>
    <property type="molecule type" value="Genomic_DNA"/>
</dbReference>
<sequence length="503" mass="53024">MARPGLREPLPVGGDGRVIQRPALRRALGLTLLSTVIPGAGLLWTRHRRAGIALLLLVAATFGYIVFRVLSNGLVGTALSVGVSTSALRLLMFGVIIAAVVWCAAILATAFSARPHPSTRDDRLATTLLALLCCMAIIAPSAWGVRTLGLQKSLVTTVFHDNGTAPGGTSTAAVPAVGEDDPWKDIPRVNVLLIGSDAGADRVGVRPDSMMVASINSRTGDTVLIGVPRNLENAPFPASNPLHELYPDGYNCGDACLINGVWTLATDRPDLFPGETNPGLRTTRDVVGETLGLSIDHTVVIDLSGFAALVNAMGGVTINVKERVCIGCKATASGEIVGTTGYIDPGVQHLDGYHALWYARSRAMSDDFSRMRRQRCVVGALVDQVSPTNMLMRYPELAKVLKEHVSIDIGQQQLPAWVPLIERIQRDGTVRSLPLTNKVIDVGRPDFAKIRELVANATSDNPTTTSSSAGSSTSASTTPSSSSTAPSESPTPEDGLTTLAAAC</sequence>
<keyword evidence="3" id="KW-0472">Membrane</keyword>
<dbReference type="AlphaFoldDB" id="A0A077MFL8"/>
<dbReference type="Proteomes" id="UP000035720">
    <property type="component" value="Unassembled WGS sequence"/>
</dbReference>
<dbReference type="Gene3D" id="3.40.630.190">
    <property type="entry name" value="LCP protein"/>
    <property type="match status" value="1"/>
</dbReference>
<dbReference type="InterPro" id="IPR050922">
    <property type="entry name" value="LytR/CpsA/Psr_CW_biosynth"/>
</dbReference>
<feature type="compositionally biased region" description="Low complexity" evidence="2">
    <location>
        <begin position="462"/>
        <end position="492"/>
    </location>
</feature>
<dbReference type="PANTHER" id="PTHR33392">
    <property type="entry name" value="POLYISOPRENYL-TEICHOIC ACID--PEPTIDOGLYCAN TEICHOIC ACID TRANSFERASE TAGU"/>
    <property type="match status" value="1"/>
</dbReference>
<comment type="caution">
    <text evidence="5">The sequence shown here is derived from an EMBL/GenBank/DDBJ whole genome shotgun (WGS) entry which is preliminary data.</text>
</comment>
<dbReference type="NCBIfam" id="TIGR00350">
    <property type="entry name" value="lytR_cpsA_psr"/>
    <property type="match status" value="1"/>
</dbReference>
<accession>A0A077MFL8</accession>
<dbReference type="PANTHER" id="PTHR33392:SF6">
    <property type="entry name" value="POLYISOPRENYL-TEICHOIC ACID--PEPTIDOGLYCAN TEICHOIC ACID TRANSFERASE TAGU"/>
    <property type="match status" value="1"/>
</dbReference>
<evidence type="ECO:0000259" key="4">
    <source>
        <dbReference type="Pfam" id="PF03816"/>
    </source>
</evidence>
<reference evidence="5 6" key="1">
    <citation type="journal article" date="2013" name="ISME J.">
        <title>A metabolic model for members of the genus Tetrasphaera involved in enhanced biological phosphorus removal.</title>
        <authorList>
            <person name="Kristiansen R."/>
            <person name="Nguyen H.T.T."/>
            <person name="Saunders A.M."/>
            <person name="Nielsen J.L."/>
            <person name="Wimmer R."/>
            <person name="Le V.Q."/>
            <person name="McIlroy S.J."/>
            <person name="Petrovski S."/>
            <person name="Seviour R.J."/>
            <person name="Calteau A."/>
            <person name="Nielsen K.L."/>
            <person name="Nielsen P.H."/>
        </authorList>
    </citation>
    <scope>NUCLEOTIDE SEQUENCE [LARGE SCALE GENOMIC DNA]</scope>
    <source>
        <strain evidence="5 6">Ben 74</strain>
    </source>
</reference>
<dbReference type="InterPro" id="IPR004474">
    <property type="entry name" value="LytR_CpsA_psr"/>
</dbReference>
<dbReference type="OrthoDB" id="3573673at2"/>
<evidence type="ECO:0000256" key="3">
    <source>
        <dbReference type="SAM" id="Phobius"/>
    </source>
</evidence>
<keyword evidence="3" id="KW-1133">Transmembrane helix</keyword>
<name>A0A077MFL8_9MICO</name>
<protein>
    <submittedName>
        <fullName evidence="5">Cell envelope-related transcriptional attenuator</fullName>
    </submittedName>
</protein>
<evidence type="ECO:0000313" key="6">
    <source>
        <dbReference type="Proteomes" id="UP000035720"/>
    </source>
</evidence>
<evidence type="ECO:0000313" key="5">
    <source>
        <dbReference type="EMBL" id="CCI54057.1"/>
    </source>
</evidence>
<evidence type="ECO:0000256" key="1">
    <source>
        <dbReference type="ARBA" id="ARBA00006068"/>
    </source>
</evidence>
<gene>
    <name evidence="5" type="ORF">BN13_570007</name>
</gene>
<evidence type="ECO:0000256" key="2">
    <source>
        <dbReference type="SAM" id="MobiDB-lite"/>
    </source>
</evidence>
<feature type="domain" description="Cell envelope-related transcriptional attenuator" evidence="4">
    <location>
        <begin position="206"/>
        <end position="385"/>
    </location>
</feature>
<feature type="transmembrane region" description="Helical" evidence="3">
    <location>
        <begin position="52"/>
        <end position="70"/>
    </location>
</feature>
<keyword evidence="6" id="KW-1185">Reference proteome</keyword>